<name>A0A6N2LQY1_SALVM</name>
<protein>
    <submittedName>
        <fullName evidence="1">Uncharacterized protein</fullName>
    </submittedName>
</protein>
<sequence>MALTRHTLPLQSTSALEETSKKAMRSETNGRANHSCAWILTNLLEEISLLILSAIPGNIVEPPLRTMLPYKSFLISTSHFMMELYVVSWMPAASIPIIDGWKRTSGQRKRSAPMVMTCPSGNS</sequence>
<dbReference type="EMBL" id="CAADRP010001596">
    <property type="protein sequence ID" value="VFU43509.1"/>
    <property type="molecule type" value="Genomic_DNA"/>
</dbReference>
<proteinExistence type="predicted"/>
<organism evidence="1">
    <name type="scientific">Salix viminalis</name>
    <name type="common">Common osier</name>
    <name type="synonym">Basket willow</name>
    <dbReference type="NCBI Taxonomy" id="40686"/>
    <lineage>
        <taxon>Eukaryota</taxon>
        <taxon>Viridiplantae</taxon>
        <taxon>Streptophyta</taxon>
        <taxon>Embryophyta</taxon>
        <taxon>Tracheophyta</taxon>
        <taxon>Spermatophyta</taxon>
        <taxon>Magnoliopsida</taxon>
        <taxon>eudicotyledons</taxon>
        <taxon>Gunneridae</taxon>
        <taxon>Pentapetalae</taxon>
        <taxon>rosids</taxon>
        <taxon>fabids</taxon>
        <taxon>Malpighiales</taxon>
        <taxon>Salicaceae</taxon>
        <taxon>Saliceae</taxon>
        <taxon>Salix</taxon>
    </lineage>
</organism>
<dbReference type="AlphaFoldDB" id="A0A6N2LQY1"/>
<evidence type="ECO:0000313" key="1">
    <source>
        <dbReference type="EMBL" id="VFU43509.1"/>
    </source>
</evidence>
<gene>
    <name evidence="1" type="ORF">SVIM_LOCUS265182</name>
</gene>
<reference evidence="1" key="1">
    <citation type="submission" date="2019-03" db="EMBL/GenBank/DDBJ databases">
        <authorList>
            <person name="Mank J."/>
            <person name="Almeida P."/>
        </authorList>
    </citation>
    <scope>NUCLEOTIDE SEQUENCE</scope>
    <source>
        <strain evidence="1">78183</strain>
    </source>
</reference>
<accession>A0A6N2LQY1</accession>